<comment type="caution">
    <text evidence="3">The sequence shown here is derived from an EMBL/GenBank/DDBJ whole genome shotgun (WGS) entry which is preliminary data.</text>
</comment>
<dbReference type="GO" id="GO:0005975">
    <property type="term" value="P:carbohydrate metabolic process"/>
    <property type="evidence" value="ECO:0007669"/>
    <property type="project" value="InterPro"/>
</dbReference>
<dbReference type="OrthoDB" id="9807051at2"/>
<dbReference type="CDD" id="cd00956">
    <property type="entry name" value="Transaldolase_FSA"/>
    <property type="match status" value="1"/>
</dbReference>
<sequence length="225" mass="24829">MEIMLDTAKIETIQLLQRALNIAGVTTNPTILKKEGDDHPFEQLKTIAQLLPDASLHVQVVGTTATEMIEDAQVIANNLSKSVYIKVPTTLEGLGAMKILKQQDFKVTATAIYSEMQGYLALNVGADYLAPYYNRMENQGIQATKVIEHLANKISNEHFNSKLLAASFKNSLQVNEALQAGSHAVTVAPDILLTSLNSPLILQAVEQFQLDWYNKYKSENLKGLN</sequence>
<keyword evidence="4" id="KW-1185">Reference proteome</keyword>
<gene>
    <name evidence="3" type="ORF">I568_01551</name>
</gene>
<dbReference type="RefSeq" id="WP_016184421.1">
    <property type="nucleotide sequence ID" value="NZ_JXKI01000008.1"/>
</dbReference>
<evidence type="ECO:0000256" key="2">
    <source>
        <dbReference type="ARBA" id="ARBA00023270"/>
    </source>
</evidence>
<dbReference type="NCBIfam" id="NF009299">
    <property type="entry name" value="PRK12656.1"/>
    <property type="match status" value="1"/>
</dbReference>
<name>S0K0P7_9ENTE</name>
<dbReference type="AlphaFoldDB" id="S0K0P7"/>
<keyword evidence="2" id="KW-0704">Schiff base</keyword>
<dbReference type="GO" id="GO:0005737">
    <property type="term" value="C:cytoplasm"/>
    <property type="evidence" value="ECO:0007669"/>
    <property type="project" value="UniProtKB-SubCell"/>
</dbReference>
<dbReference type="InterPro" id="IPR033919">
    <property type="entry name" value="TSA/FSA_arc/bac"/>
</dbReference>
<evidence type="ECO:0000313" key="3">
    <source>
        <dbReference type="EMBL" id="EOW83749.1"/>
    </source>
</evidence>
<dbReference type="PANTHER" id="PTHR10683:SF28">
    <property type="entry name" value="TRANSALDOLASE C"/>
    <property type="match status" value="1"/>
</dbReference>
<dbReference type="PANTHER" id="PTHR10683">
    <property type="entry name" value="TRANSALDOLASE"/>
    <property type="match status" value="1"/>
</dbReference>
<reference evidence="3 4" key="1">
    <citation type="submission" date="2013-03" db="EMBL/GenBank/DDBJ databases">
        <title>The Genome Sequence of Enterococcus columbae ATCC_51263 (PacBio/Illumina hybrid assembly).</title>
        <authorList>
            <consortium name="The Broad Institute Genomics Platform"/>
            <consortium name="The Broad Institute Genome Sequencing Center for Infectious Disease"/>
            <person name="Earl A."/>
            <person name="Russ C."/>
            <person name="Gilmore M."/>
            <person name="Surin D."/>
            <person name="Walker B."/>
            <person name="Young S."/>
            <person name="Zeng Q."/>
            <person name="Gargeya S."/>
            <person name="Fitzgerald M."/>
            <person name="Haas B."/>
            <person name="Abouelleil A."/>
            <person name="Allen A.W."/>
            <person name="Alvarado L."/>
            <person name="Arachchi H.M."/>
            <person name="Berlin A.M."/>
            <person name="Chapman S.B."/>
            <person name="Gainer-Dewar J."/>
            <person name="Goldberg J."/>
            <person name="Griggs A."/>
            <person name="Gujja S."/>
            <person name="Hansen M."/>
            <person name="Howarth C."/>
            <person name="Imamovic A."/>
            <person name="Ireland A."/>
            <person name="Larimer J."/>
            <person name="McCowan C."/>
            <person name="Murphy C."/>
            <person name="Pearson M."/>
            <person name="Poon T.W."/>
            <person name="Priest M."/>
            <person name="Roberts A."/>
            <person name="Saif S."/>
            <person name="Shea T."/>
            <person name="Sisk P."/>
            <person name="Sykes S."/>
            <person name="Wortman J."/>
            <person name="Nusbaum C."/>
            <person name="Birren B."/>
        </authorList>
    </citation>
    <scope>NUCLEOTIDE SEQUENCE [LARGE SCALE GENOMIC DNA]</scope>
    <source>
        <strain evidence="3 4">ATCC 51263</strain>
    </source>
</reference>
<protein>
    <submittedName>
        <fullName evidence="3">Fructose-6-phosphate aldolase</fullName>
    </submittedName>
</protein>
<proteinExistence type="predicted"/>
<dbReference type="InterPro" id="IPR013785">
    <property type="entry name" value="Aldolase_TIM"/>
</dbReference>
<dbReference type="InterPro" id="IPR018225">
    <property type="entry name" value="Transaldolase_AS"/>
</dbReference>
<dbReference type="PROSITE" id="PS01054">
    <property type="entry name" value="TRANSALDOLASE_1"/>
    <property type="match status" value="1"/>
</dbReference>
<dbReference type="PATRIC" id="fig|1121865.3.peg.2276"/>
<dbReference type="STRING" id="1121865.OMW_02340"/>
<comment type="subcellular location">
    <subcellularLocation>
        <location evidence="1">Cytoplasm</location>
    </subcellularLocation>
</comment>
<dbReference type="InterPro" id="IPR001585">
    <property type="entry name" value="TAL/FSA"/>
</dbReference>
<organism evidence="3 4">
    <name type="scientific">Enterococcus columbae DSM 7374 = ATCC 51263</name>
    <dbReference type="NCBI Taxonomy" id="1121865"/>
    <lineage>
        <taxon>Bacteria</taxon>
        <taxon>Bacillati</taxon>
        <taxon>Bacillota</taxon>
        <taxon>Bacilli</taxon>
        <taxon>Lactobacillales</taxon>
        <taxon>Enterococcaceae</taxon>
        <taxon>Enterococcus</taxon>
    </lineage>
</organism>
<dbReference type="GO" id="GO:0016832">
    <property type="term" value="F:aldehyde-lyase activity"/>
    <property type="evidence" value="ECO:0007669"/>
    <property type="project" value="InterPro"/>
</dbReference>
<evidence type="ECO:0000313" key="4">
    <source>
        <dbReference type="Proteomes" id="UP000014113"/>
    </source>
</evidence>
<dbReference type="Proteomes" id="UP000014113">
    <property type="component" value="Unassembled WGS sequence"/>
</dbReference>
<dbReference type="PROSITE" id="PS00958">
    <property type="entry name" value="TRANSALDOLASE_2"/>
    <property type="match status" value="1"/>
</dbReference>
<dbReference type="eggNOG" id="COG0176">
    <property type="taxonomic scope" value="Bacteria"/>
</dbReference>
<accession>S0K0P7</accession>
<dbReference type="Pfam" id="PF00923">
    <property type="entry name" value="TAL_FSA"/>
    <property type="match status" value="1"/>
</dbReference>
<evidence type="ECO:0000256" key="1">
    <source>
        <dbReference type="ARBA" id="ARBA00004496"/>
    </source>
</evidence>
<dbReference type="Gene3D" id="3.20.20.70">
    <property type="entry name" value="Aldolase class I"/>
    <property type="match status" value="1"/>
</dbReference>
<dbReference type="SUPFAM" id="SSF51569">
    <property type="entry name" value="Aldolase"/>
    <property type="match status" value="1"/>
</dbReference>
<dbReference type="EMBL" id="ASWJ01000007">
    <property type="protein sequence ID" value="EOW83749.1"/>
    <property type="molecule type" value="Genomic_DNA"/>
</dbReference>